<keyword evidence="17" id="KW-1185">Reference proteome</keyword>
<evidence type="ECO:0000256" key="5">
    <source>
        <dbReference type="ARBA" id="ARBA00022676"/>
    </source>
</evidence>
<evidence type="ECO:0000256" key="2">
    <source>
        <dbReference type="ARBA" id="ARBA00004922"/>
    </source>
</evidence>
<evidence type="ECO:0000256" key="3">
    <source>
        <dbReference type="ARBA" id="ARBA00006739"/>
    </source>
</evidence>
<dbReference type="GO" id="GO:0005789">
    <property type="term" value="C:endoplasmic reticulum membrane"/>
    <property type="evidence" value="ECO:0007669"/>
    <property type="project" value="UniProtKB-SubCell"/>
</dbReference>
<sequence>MVSGLCAQTYMDLGPVMIPSQRINSNSIGYLNKLSTHRKQFSCVKDDWLKGDCYTVLVIWSPETIVPVESEKKYRSRKSPSKPLPLGSIRDAKVAVDLTVVIPAYNETSRLPSMLTSTVNHLATVPKRSHEIIIVDDGSSDGTADMALKLAASYPDNDIRVVALVKNLGKGGAVRHGMLHGRGRRLLMVDADGASRFEDLESLWKAMDKISPDERAAVAIGSRAHLVKTEAVVKRSLLRNILMYGLHTILRIVGVGHIRDTQCGFKLFSRSAAQQIFPYQHLPSWIFDVELLLLAKQLRIPVEEAQFPLALFSHFISNNVLGLTSMARRQELPVVREQNARTAVGALPAELLAEIFKLCRGIGDNDFSHEWLYLTHVCHRWREVALQSALLWTRISYCDTERIRTKHPERALEMLIRSGTAKLDLHIDCPKAVSSVVKFLLLAIPRARTVHYDSPRQTADDVTSITPITASHLEIVELTGQVATELFSQCEMPRLRRVAMSALDLSLSTQLLKYPLTVLYLTGGGCIPHSPLKLVAVLNNMPSLTHLWINGRFLCMHAVHQTGTAHLPHMEHLISDLADYEEYACLYSRLEVPNTAHVELRLRSDMEEEMPEDAEILISAIAAHFHQLTATSGARIRGVGFNFTEYRWHAVAVHLEDPSVKGFATGRARPHLSINANEEYFFLLEILLNLLRSLPLADVASVRIRAAAFYTADEDVAIQTGLRSLAQTVMPNITVLCLIGEEPAEWIDFFLSSYEVVAPDGTQTTQWTMPRLSTLYIKDANVRSSRHRSNRRKHSKFRSDLVKTLVTRARAGHPVQRVAIARCIGAWPEDMKAMREVFQEEGMECEVLWDGIRQFKRPDDLTDDERSSDPDSDEDEEKEIRSDDGEDYVGVANFLELF</sequence>
<reference evidence="16 17" key="1">
    <citation type="submission" date="2018-11" db="EMBL/GenBank/DDBJ databases">
        <title>Genome assembly of Steccherinum ochraceum LE-BIN_3174, the white-rot fungus of the Steccherinaceae family (The Residual Polyporoid clade, Polyporales, Basidiomycota).</title>
        <authorList>
            <person name="Fedorova T.V."/>
            <person name="Glazunova O.A."/>
            <person name="Landesman E.O."/>
            <person name="Moiseenko K.V."/>
            <person name="Psurtseva N.V."/>
            <person name="Savinova O.S."/>
            <person name="Shakhova N.V."/>
            <person name="Tyazhelova T.V."/>
            <person name="Vasina D.V."/>
        </authorList>
    </citation>
    <scope>NUCLEOTIDE SEQUENCE [LARGE SCALE GENOMIC DNA]</scope>
    <source>
        <strain evidence="16 17">LE-BIN_3174</strain>
    </source>
</reference>
<comment type="pathway">
    <text evidence="2">Protein modification; protein glycosylation.</text>
</comment>
<dbReference type="EC" id="2.4.1.117" evidence="4"/>
<evidence type="ECO:0000256" key="4">
    <source>
        <dbReference type="ARBA" id="ARBA00012583"/>
    </source>
</evidence>
<evidence type="ECO:0000256" key="10">
    <source>
        <dbReference type="ARBA" id="ARBA00022989"/>
    </source>
</evidence>
<evidence type="ECO:0000256" key="13">
    <source>
        <dbReference type="SAM" id="MobiDB-lite"/>
    </source>
</evidence>
<dbReference type="GO" id="GO:0006487">
    <property type="term" value="P:protein N-linked glycosylation"/>
    <property type="evidence" value="ECO:0007669"/>
    <property type="project" value="TreeGrafter"/>
</dbReference>
<evidence type="ECO:0000259" key="15">
    <source>
        <dbReference type="Pfam" id="PF12937"/>
    </source>
</evidence>
<dbReference type="Pfam" id="PF00535">
    <property type="entry name" value="Glycos_transf_2"/>
    <property type="match status" value="1"/>
</dbReference>
<keyword evidence="10" id="KW-1133">Transmembrane helix</keyword>
<feature type="compositionally biased region" description="Basic and acidic residues" evidence="13">
    <location>
        <begin position="858"/>
        <end position="869"/>
    </location>
</feature>
<dbReference type="InterPro" id="IPR001810">
    <property type="entry name" value="F-box_dom"/>
</dbReference>
<dbReference type="OrthoDB" id="3784at2759"/>
<name>A0A4R0RS82_9APHY</name>
<dbReference type="Pfam" id="PF12937">
    <property type="entry name" value="F-box-like"/>
    <property type="match status" value="1"/>
</dbReference>
<evidence type="ECO:0000256" key="8">
    <source>
        <dbReference type="ARBA" id="ARBA00022824"/>
    </source>
</evidence>
<dbReference type="SUPFAM" id="SSF53448">
    <property type="entry name" value="Nucleotide-diphospho-sugar transferases"/>
    <property type="match status" value="1"/>
</dbReference>
<dbReference type="Proteomes" id="UP000292702">
    <property type="component" value="Unassembled WGS sequence"/>
</dbReference>
<organism evidence="16 17">
    <name type="scientific">Steccherinum ochraceum</name>
    <dbReference type="NCBI Taxonomy" id="92696"/>
    <lineage>
        <taxon>Eukaryota</taxon>
        <taxon>Fungi</taxon>
        <taxon>Dikarya</taxon>
        <taxon>Basidiomycota</taxon>
        <taxon>Agaricomycotina</taxon>
        <taxon>Agaricomycetes</taxon>
        <taxon>Polyporales</taxon>
        <taxon>Steccherinaceae</taxon>
        <taxon>Steccherinum</taxon>
    </lineage>
</organism>
<keyword evidence="6 16" id="KW-0808">Transferase</keyword>
<dbReference type="InterPro" id="IPR001173">
    <property type="entry name" value="Glyco_trans_2-like"/>
</dbReference>
<dbReference type="AlphaFoldDB" id="A0A4R0RS82"/>
<dbReference type="PANTHER" id="PTHR10859">
    <property type="entry name" value="GLYCOSYL TRANSFERASE"/>
    <property type="match status" value="1"/>
</dbReference>
<evidence type="ECO:0000256" key="11">
    <source>
        <dbReference type="ARBA" id="ARBA00023136"/>
    </source>
</evidence>
<dbReference type="STRING" id="92696.A0A4R0RS82"/>
<dbReference type="InterPro" id="IPR035518">
    <property type="entry name" value="DPG_synthase"/>
</dbReference>
<keyword evidence="8" id="KW-0256">Endoplasmic reticulum</keyword>
<evidence type="ECO:0000256" key="9">
    <source>
        <dbReference type="ARBA" id="ARBA00022968"/>
    </source>
</evidence>
<comment type="subcellular location">
    <subcellularLocation>
        <location evidence="1">Endoplasmic reticulum membrane</location>
        <topology evidence="1">Single-pass membrane protein</topology>
    </subcellularLocation>
</comment>
<evidence type="ECO:0000259" key="14">
    <source>
        <dbReference type="Pfam" id="PF00535"/>
    </source>
</evidence>
<dbReference type="Gene3D" id="3.90.550.10">
    <property type="entry name" value="Spore Coat Polysaccharide Biosynthesis Protein SpsA, Chain A"/>
    <property type="match status" value="1"/>
</dbReference>
<comment type="catalytic activity">
    <reaction evidence="12">
        <text>a di-trans,poly-cis-dolichyl phosphate + UDP-alpha-D-glucose = a di-trans,poly-cis-dolichyl beta-D-glucosyl phosphate + UDP</text>
        <dbReference type="Rhea" id="RHEA:15401"/>
        <dbReference type="Rhea" id="RHEA-COMP:19498"/>
        <dbReference type="Rhea" id="RHEA-COMP:19502"/>
        <dbReference type="ChEBI" id="CHEBI:57525"/>
        <dbReference type="ChEBI" id="CHEBI:57683"/>
        <dbReference type="ChEBI" id="CHEBI:58223"/>
        <dbReference type="ChEBI" id="CHEBI:58885"/>
        <dbReference type="EC" id="2.4.1.117"/>
    </reaction>
    <physiologicalReaction direction="left-to-right" evidence="12">
        <dbReference type="Rhea" id="RHEA:15402"/>
    </physiologicalReaction>
</comment>
<dbReference type="Gene3D" id="1.20.1280.50">
    <property type="match status" value="1"/>
</dbReference>
<keyword evidence="11" id="KW-0472">Membrane</keyword>
<feature type="domain" description="Glycosyltransferase 2-like" evidence="14">
    <location>
        <begin position="99"/>
        <end position="277"/>
    </location>
</feature>
<dbReference type="GO" id="GO:0004581">
    <property type="term" value="F:dolichyl-phosphate beta-glucosyltransferase activity"/>
    <property type="evidence" value="ECO:0007669"/>
    <property type="project" value="UniProtKB-EC"/>
</dbReference>
<evidence type="ECO:0000256" key="12">
    <source>
        <dbReference type="ARBA" id="ARBA00045097"/>
    </source>
</evidence>
<feature type="domain" description="F-box" evidence="15">
    <location>
        <begin position="346"/>
        <end position="396"/>
    </location>
</feature>
<evidence type="ECO:0000313" key="17">
    <source>
        <dbReference type="Proteomes" id="UP000292702"/>
    </source>
</evidence>
<evidence type="ECO:0000256" key="6">
    <source>
        <dbReference type="ARBA" id="ARBA00022679"/>
    </source>
</evidence>
<comment type="caution">
    <text evidence="16">The sequence shown here is derived from an EMBL/GenBank/DDBJ whole genome shotgun (WGS) entry which is preliminary data.</text>
</comment>
<dbReference type="EMBL" id="RWJN01000003">
    <property type="protein sequence ID" value="TCD71711.1"/>
    <property type="molecule type" value="Genomic_DNA"/>
</dbReference>
<evidence type="ECO:0000313" key="16">
    <source>
        <dbReference type="EMBL" id="TCD71711.1"/>
    </source>
</evidence>
<accession>A0A4R0RS82</accession>
<dbReference type="PANTHER" id="PTHR10859:SF91">
    <property type="entry name" value="DOLICHYL-PHOSPHATE BETA-GLUCOSYLTRANSFERASE"/>
    <property type="match status" value="1"/>
</dbReference>
<feature type="region of interest" description="Disordered" evidence="13">
    <location>
        <begin position="858"/>
        <end position="887"/>
    </location>
</feature>
<keyword evidence="5" id="KW-0328">Glycosyltransferase</keyword>
<keyword evidence="7" id="KW-0812">Transmembrane</keyword>
<protein>
    <recommendedName>
        <fullName evidence="4">dolichyl-phosphate beta-glucosyltransferase</fullName>
        <ecNumber evidence="4">2.4.1.117</ecNumber>
    </recommendedName>
</protein>
<dbReference type="CDD" id="cd04188">
    <property type="entry name" value="DPG_synthase"/>
    <property type="match status" value="1"/>
</dbReference>
<evidence type="ECO:0000256" key="1">
    <source>
        <dbReference type="ARBA" id="ARBA00004389"/>
    </source>
</evidence>
<dbReference type="InterPro" id="IPR029044">
    <property type="entry name" value="Nucleotide-diphossugar_trans"/>
</dbReference>
<gene>
    <name evidence="16" type="primary">ALG5</name>
    <name evidence="16" type="ORF">EIP91_005477</name>
</gene>
<keyword evidence="9" id="KW-0735">Signal-anchor</keyword>
<comment type="similarity">
    <text evidence="3">Belongs to the glycosyltransferase 2 family.</text>
</comment>
<proteinExistence type="inferred from homology"/>
<evidence type="ECO:0000256" key="7">
    <source>
        <dbReference type="ARBA" id="ARBA00022692"/>
    </source>
</evidence>